<comment type="caution">
    <text evidence="3">The sequence shown here is derived from an EMBL/GenBank/DDBJ whole genome shotgun (WGS) entry which is preliminary data.</text>
</comment>
<dbReference type="EMBL" id="JBBKZT010000001">
    <property type="protein sequence ID" value="MEJ8845461.1"/>
    <property type="molecule type" value="Genomic_DNA"/>
</dbReference>
<keyword evidence="2" id="KW-0354">Hemolysis</keyword>
<evidence type="ECO:0000313" key="3">
    <source>
        <dbReference type="EMBL" id="MEJ8845461.1"/>
    </source>
</evidence>
<comment type="subcellular location">
    <subcellularLocation>
        <location evidence="2">Cell outer membrane</location>
        <topology evidence="2">Peripheral membrane protein</topology>
    </subcellularLocation>
</comment>
<accession>A0ABU8WDG4</accession>
<dbReference type="Gene3D" id="1.20.1600.10">
    <property type="entry name" value="Outer membrane efflux proteins (OEP)"/>
    <property type="match status" value="1"/>
</dbReference>
<keyword evidence="2" id="KW-0472">Membrane</keyword>
<comment type="similarity">
    <text evidence="1 2">Belongs to the outer membrane factor (OMF) (TC 1.B.17) family.</text>
</comment>
<dbReference type="PIRSF" id="PIRSF001892">
    <property type="entry name" value="CyaE"/>
    <property type="match status" value="1"/>
</dbReference>
<name>A0ABU8WDG4_9BURK</name>
<proteinExistence type="inferred from homology"/>
<keyword evidence="2" id="KW-0998">Cell outer membrane</keyword>
<evidence type="ECO:0000256" key="1">
    <source>
        <dbReference type="ARBA" id="ARBA00007613"/>
    </source>
</evidence>
<evidence type="ECO:0000256" key="2">
    <source>
        <dbReference type="PIRNR" id="PIRNR001892"/>
    </source>
</evidence>
<reference evidence="3 4" key="1">
    <citation type="submission" date="2024-03" db="EMBL/GenBank/DDBJ databases">
        <title>Novel species of the genus Variovorax.</title>
        <authorList>
            <person name="Liu Q."/>
            <person name="Xin Y.-H."/>
        </authorList>
    </citation>
    <scope>NUCLEOTIDE SEQUENCE [LARGE SCALE GENOMIC DNA]</scope>
    <source>
        <strain evidence="3 4">KACC 18900</strain>
    </source>
</reference>
<dbReference type="SUPFAM" id="SSF56954">
    <property type="entry name" value="Outer membrane efflux proteins (OEP)"/>
    <property type="match status" value="1"/>
</dbReference>
<evidence type="ECO:0000313" key="4">
    <source>
        <dbReference type="Proteomes" id="UP001385892"/>
    </source>
</evidence>
<dbReference type="InterPro" id="IPR028351">
    <property type="entry name" value="CyaE"/>
</dbReference>
<dbReference type="PANTHER" id="PTHR30203:SF29">
    <property type="entry name" value="PROTEIN CYAE"/>
    <property type="match status" value="1"/>
</dbReference>
<dbReference type="PROSITE" id="PS51257">
    <property type="entry name" value="PROKAR_LIPOPROTEIN"/>
    <property type="match status" value="1"/>
</dbReference>
<keyword evidence="4" id="KW-1185">Reference proteome</keyword>
<keyword evidence="2" id="KW-0204">Cytolysis</keyword>
<dbReference type="Pfam" id="PF02321">
    <property type="entry name" value="OEP"/>
    <property type="match status" value="2"/>
</dbReference>
<sequence length="511" mass="52813">MHQPEKLATAMCSLVLAGCASTALDMVPSRPDRPWRPAISVGGEILANGAGGVATSDNGSYVLPSNPALAVVKPAPVLDPGRAYSLADLIDIAQSSHPATRIAWDDARHAALAAGIAESAYLPRLTANLVGARQSADGRSSLSSLNFGNGSDWGAVGALSLQWLLFDFGERAAVLDAAQQVTVASNIAFTAAHQRVIHDVCLAFYAQAAARMRVESADKSLSNALKVEAAADDRFKHGVGTVIAVAQARQATAQTRLAQVQSKGVAQDSYQALLSAMGISPMTQIRLADVSKRKLSPALAGSVDRLVREALSRRPDVLGAYAAQKAAAASIRAAEADFKPKVFVSASTSYTTAHLGLTSIPSVSQQPGTANLSGHKWGATVLAGITVPIYDGNMRNNTLQQAHANADKAAATLERVRDEAVRQIVMAQNALETSLAAHDAATALKTAAQTTFDAALDAYRHGVGSITDATMAETQLLQAGNAATDAYSNALSAAATLAFASGSLGAAPDSR</sequence>
<dbReference type="InterPro" id="IPR010131">
    <property type="entry name" value="MdtP/NodT-like"/>
</dbReference>
<protein>
    <recommendedName>
        <fullName evidence="2">Protein CyaE</fullName>
    </recommendedName>
</protein>
<comment type="function">
    <text evidence="2">CyaE is necessary for transport of calmodulin-sensitive adenylate cyclase-hemolysin (cyclolysin).</text>
</comment>
<dbReference type="RefSeq" id="WP_340340628.1">
    <property type="nucleotide sequence ID" value="NZ_JBBKZT010000001.1"/>
</dbReference>
<dbReference type="PANTHER" id="PTHR30203">
    <property type="entry name" value="OUTER MEMBRANE CATION EFFLUX PROTEIN"/>
    <property type="match status" value="1"/>
</dbReference>
<dbReference type="InterPro" id="IPR003423">
    <property type="entry name" value="OMP_efflux"/>
</dbReference>
<keyword evidence="2" id="KW-0813">Transport</keyword>
<gene>
    <name evidence="3" type="ORF">WKW82_02305</name>
</gene>
<organism evidence="3 4">
    <name type="scientific">Variovorax rhizosphaerae</name>
    <dbReference type="NCBI Taxonomy" id="1836200"/>
    <lineage>
        <taxon>Bacteria</taxon>
        <taxon>Pseudomonadati</taxon>
        <taxon>Pseudomonadota</taxon>
        <taxon>Betaproteobacteria</taxon>
        <taxon>Burkholderiales</taxon>
        <taxon>Comamonadaceae</taxon>
        <taxon>Variovorax</taxon>
    </lineage>
</organism>
<dbReference type="Proteomes" id="UP001385892">
    <property type="component" value="Unassembled WGS sequence"/>
</dbReference>